<gene>
    <name evidence="2" type="ORF">HPLM_LOCUS14686</name>
</gene>
<evidence type="ECO:0000313" key="2">
    <source>
        <dbReference type="EMBL" id="VDO53694.1"/>
    </source>
</evidence>
<keyword evidence="3" id="KW-1185">Reference proteome</keyword>
<evidence type="ECO:0000313" key="3">
    <source>
        <dbReference type="Proteomes" id="UP000268014"/>
    </source>
</evidence>
<accession>A0A0N4WT05</accession>
<sequence>MPVMTLCRKLVDVICVSADSGEAEADVGSASRRSRKEAWTGMGGDKSSSDGDMSSPTAGTRRGRLRHGTWAQSAHTCRLQKIFTSLLKKLKTL</sequence>
<protein>
    <submittedName>
        <fullName evidence="4">Secreted protein</fullName>
    </submittedName>
</protein>
<feature type="region of interest" description="Disordered" evidence="1">
    <location>
        <begin position="21"/>
        <end position="69"/>
    </location>
</feature>
<reference evidence="2 3" key="2">
    <citation type="submission" date="2018-11" db="EMBL/GenBank/DDBJ databases">
        <authorList>
            <consortium name="Pathogen Informatics"/>
        </authorList>
    </citation>
    <scope>NUCLEOTIDE SEQUENCE [LARGE SCALE GENOMIC DNA]</scope>
    <source>
        <strain evidence="2 3">MHpl1</strain>
    </source>
</reference>
<reference evidence="4" key="1">
    <citation type="submission" date="2017-02" db="UniProtKB">
        <authorList>
            <consortium name="WormBaseParasite"/>
        </authorList>
    </citation>
    <scope>IDENTIFICATION</scope>
</reference>
<proteinExistence type="predicted"/>
<dbReference type="Proteomes" id="UP000268014">
    <property type="component" value="Unassembled WGS sequence"/>
</dbReference>
<dbReference type="WBParaSite" id="HPLM_0001469401-mRNA-1">
    <property type="protein sequence ID" value="HPLM_0001469401-mRNA-1"/>
    <property type="gene ID" value="HPLM_0001469401"/>
</dbReference>
<dbReference type="EMBL" id="UZAF01018662">
    <property type="protein sequence ID" value="VDO53694.1"/>
    <property type="molecule type" value="Genomic_DNA"/>
</dbReference>
<evidence type="ECO:0000313" key="4">
    <source>
        <dbReference type="WBParaSite" id="HPLM_0001469401-mRNA-1"/>
    </source>
</evidence>
<dbReference type="AlphaFoldDB" id="A0A0N4WT05"/>
<name>A0A0N4WT05_HAEPC</name>
<organism evidence="4">
    <name type="scientific">Haemonchus placei</name>
    <name type="common">Barber's pole worm</name>
    <dbReference type="NCBI Taxonomy" id="6290"/>
    <lineage>
        <taxon>Eukaryota</taxon>
        <taxon>Metazoa</taxon>
        <taxon>Ecdysozoa</taxon>
        <taxon>Nematoda</taxon>
        <taxon>Chromadorea</taxon>
        <taxon>Rhabditida</taxon>
        <taxon>Rhabditina</taxon>
        <taxon>Rhabditomorpha</taxon>
        <taxon>Strongyloidea</taxon>
        <taxon>Trichostrongylidae</taxon>
        <taxon>Haemonchus</taxon>
    </lineage>
</organism>
<evidence type="ECO:0000256" key="1">
    <source>
        <dbReference type="SAM" id="MobiDB-lite"/>
    </source>
</evidence>